<dbReference type="Pfam" id="PF09946">
    <property type="entry name" value="DUF2178"/>
    <property type="match status" value="1"/>
</dbReference>
<feature type="transmembrane region" description="Helical" evidence="1">
    <location>
        <begin position="85"/>
        <end position="103"/>
    </location>
</feature>
<dbReference type="Proteomes" id="UP000214760">
    <property type="component" value="Unassembled WGS sequence"/>
</dbReference>
<feature type="transmembrane region" description="Helical" evidence="1">
    <location>
        <begin position="12"/>
        <end position="28"/>
    </location>
</feature>
<gene>
    <name evidence="2" type="ORF">SAMN02910262_02372</name>
</gene>
<evidence type="ECO:0008006" key="4">
    <source>
        <dbReference type="Google" id="ProtNLM"/>
    </source>
</evidence>
<protein>
    <recommendedName>
        <fullName evidence="4">DUF2178 domain-containing protein</fullName>
    </recommendedName>
</protein>
<dbReference type="InterPro" id="IPR019235">
    <property type="entry name" value="DUF2178_TM"/>
</dbReference>
<evidence type="ECO:0000256" key="1">
    <source>
        <dbReference type="SAM" id="Phobius"/>
    </source>
</evidence>
<proteinExistence type="predicted"/>
<reference evidence="2 3" key="1">
    <citation type="submission" date="2016-10" db="EMBL/GenBank/DDBJ databases">
        <authorList>
            <person name="de Groot N.N."/>
        </authorList>
    </citation>
    <scope>NUCLEOTIDE SEQUENCE [LARGE SCALE GENOMIC DNA]</scope>
    <source>
        <strain evidence="2 3">F</strain>
    </source>
</reference>
<evidence type="ECO:0000313" key="3">
    <source>
        <dbReference type="Proteomes" id="UP000214760"/>
    </source>
</evidence>
<accession>A0A1I6K9J8</accession>
<organism evidence="2 3">
    <name type="scientific">[Clostridium] aminophilum</name>
    <dbReference type="NCBI Taxonomy" id="1526"/>
    <lineage>
        <taxon>Bacteria</taxon>
        <taxon>Bacillati</taxon>
        <taxon>Bacillota</taxon>
        <taxon>Clostridia</taxon>
        <taxon>Lachnospirales</taxon>
        <taxon>Lachnospiraceae</taxon>
    </lineage>
</organism>
<name>A0A1I6K9J8_9FIRM</name>
<keyword evidence="1" id="KW-0812">Transmembrane</keyword>
<keyword evidence="1" id="KW-0472">Membrane</keyword>
<feature type="transmembrane region" description="Helical" evidence="1">
    <location>
        <begin position="40"/>
        <end position="57"/>
    </location>
</feature>
<keyword evidence="1" id="KW-1133">Transmembrane helix</keyword>
<dbReference type="EMBL" id="FOZC01000016">
    <property type="protein sequence ID" value="SFR87902.1"/>
    <property type="molecule type" value="Genomic_DNA"/>
</dbReference>
<sequence length="138" mass="15704">MKNGYYNNRRMAWSIICILLGLFLLILTDRSLIPDDGMSGFGYGLIAVGAIRLFQVIRYRKDEAFQKKVDIAASDERYSFLSMKAWSWTGYISLIGAGILMIVMRITGNHEISQILSYCVCAELLIYSGTFFVLSKKY</sequence>
<dbReference type="AlphaFoldDB" id="A0A1I6K9J8"/>
<feature type="transmembrane region" description="Helical" evidence="1">
    <location>
        <begin position="115"/>
        <end position="134"/>
    </location>
</feature>
<evidence type="ECO:0000313" key="2">
    <source>
        <dbReference type="EMBL" id="SFR87902.1"/>
    </source>
</evidence>
<dbReference type="RefSeq" id="WP_031474058.1">
    <property type="nucleotide sequence ID" value="NZ_FOZC01000016.1"/>
</dbReference>